<keyword evidence="1" id="KW-0238">DNA-binding</keyword>
<dbReference type="CDD" id="cd00093">
    <property type="entry name" value="HTH_XRE"/>
    <property type="match status" value="1"/>
</dbReference>
<reference evidence="3 4" key="1">
    <citation type="submission" date="2024-06" db="EMBL/GenBank/DDBJ databases">
        <title>The Natural Products Discovery Center: Release of the First 8490 Sequenced Strains for Exploring Actinobacteria Biosynthetic Diversity.</title>
        <authorList>
            <person name="Kalkreuter E."/>
            <person name="Kautsar S.A."/>
            <person name="Yang D."/>
            <person name="Bader C.D."/>
            <person name="Teijaro C.N."/>
            <person name="Fluegel L."/>
            <person name="Davis C.M."/>
            <person name="Simpson J.R."/>
            <person name="Lauterbach L."/>
            <person name="Steele A.D."/>
            <person name="Gui C."/>
            <person name="Meng S."/>
            <person name="Li G."/>
            <person name="Viehrig K."/>
            <person name="Ye F."/>
            <person name="Su P."/>
            <person name="Kiefer A.F."/>
            <person name="Nichols A."/>
            <person name="Cepeda A.J."/>
            <person name="Yan W."/>
            <person name="Fan B."/>
            <person name="Jiang Y."/>
            <person name="Adhikari A."/>
            <person name="Zheng C.-J."/>
            <person name="Schuster L."/>
            <person name="Cowan T.M."/>
            <person name="Smanski M.J."/>
            <person name="Chevrette M.G."/>
            <person name="De Carvalho L.P.S."/>
            <person name="Shen B."/>
        </authorList>
    </citation>
    <scope>NUCLEOTIDE SEQUENCE [LARGE SCALE GENOMIC DNA]</scope>
    <source>
        <strain evidence="3 4">NPDC052347</strain>
    </source>
</reference>
<dbReference type="Proteomes" id="UP001552594">
    <property type="component" value="Unassembled WGS sequence"/>
</dbReference>
<dbReference type="PROSITE" id="PS50943">
    <property type="entry name" value="HTH_CROC1"/>
    <property type="match status" value="1"/>
</dbReference>
<dbReference type="Gene3D" id="1.10.260.40">
    <property type="entry name" value="lambda repressor-like DNA-binding domains"/>
    <property type="match status" value="1"/>
</dbReference>
<dbReference type="SMART" id="SM00530">
    <property type="entry name" value="HTH_XRE"/>
    <property type="match status" value="1"/>
</dbReference>
<organism evidence="3 4">
    <name type="scientific">Streptomyces orinoci</name>
    <name type="common">Streptoverticillium orinoci</name>
    <dbReference type="NCBI Taxonomy" id="67339"/>
    <lineage>
        <taxon>Bacteria</taxon>
        <taxon>Bacillati</taxon>
        <taxon>Actinomycetota</taxon>
        <taxon>Actinomycetes</taxon>
        <taxon>Kitasatosporales</taxon>
        <taxon>Streptomycetaceae</taxon>
        <taxon>Streptomyces</taxon>
    </lineage>
</organism>
<evidence type="ECO:0000259" key="2">
    <source>
        <dbReference type="PROSITE" id="PS50943"/>
    </source>
</evidence>
<evidence type="ECO:0000313" key="4">
    <source>
        <dbReference type="Proteomes" id="UP001552594"/>
    </source>
</evidence>
<keyword evidence="4" id="KW-1185">Reference proteome</keyword>
<sequence length="292" mass="32756">MTLEPAELGQSKADLAETLRELRKRAGLTGDRLAQRCSMSQSKISKIETGKRTPSLMDVERILRALKAPPGLIAEVTALARIANTEWQDYRSLLRKGLDKGQVELAEVEKITTEFRFFLLSMITGLLSTPEYIKASLDDVEGDLGKVISKKLERQAVLYDQSKSFTFILTEQAVRFTKIPPHAMAIQIDHLVSLSHLPAVRLGVIPVDTYLPGCPLTTFTVYDECMATVEASTGVMMFRDPPRCIRVPRRIRRIRGEGTVRGSRTRTPVRMGQCLPFMIFSPSRECRSYPLA</sequence>
<accession>A0ABV3JQ32</accession>
<dbReference type="EMBL" id="JBFAUK010000001">
    <property type="protein sequence ID" value="MEV5505007.1"/>
    <property type="molecule type" value="Genomic_DNA"/>
</dbReference>
<dbReference type="PANTHER" id="PTHR46797">
    <property type="entry name" value="HTH-TYPE TRANSCRIPTIONAL REGULATOR"/>
    <property type="match status" value="1"/>
</dbReference>
<dbReference type="InterPro" id="IPR010982">
    <property type="entry name" value="Lambda_DNA-bd_dom_sf"/>
</dbReference>
<dbReference type="InterPro" id="IPR001387">
    <property type="entry name" value="Cro/C1-type_HTH"/>
</dbReference>
<evidence type="ECO:0000256" key="1">
    <source>
        <dbReference type="ARBA" id="ARBA00023125"/>
    </source>
</evidence>
<dbReference type="SUPFAM" id="SSF47413">
    <property type="entry name" value="lambda repressor-like DNA-binding domains"/>
    <property type="match status" value="1"/>
</dbReference>
<dbReference type="RefSeq" id="WP_338323667.1">
    <property type="nucleotide sequence ID" value="NZ_JBFAUK010000001.1"/>
</dbReference>
<protein>
    <submittedName>
        <fullName evidence="3">Scr1 family TA system antitoxin-like transcriptional regulator</fullName>
    </submittedName>
</protein>
<proteinExistence type="predicted"/>
<dbReference type="InterPro" id="IPR050807">
    <property type="entry name" value="TransReg_Diox_bact_type"/>
</dbReference>
<gene>
    <name evidence="3" type="ORF">AB0L16_00795</name>
</gene>
<evidence type="ECO:0000313" key="3">
    <source>
        <dbReference type="EMBL" id="MEV5505007.1"/>
    </source>
</evidence>
<dbReference type="PANTHER" id="PTHR46797:SF1">
    <property type="entry name" value="METHYLPHOSPHONATE SYNTHASE"/>
    <property type="match status" value="1"/>
</dbReference>
<dbReference type="InterPro" id="IPR043917">
    <property type="entry name" value="DUF5753"/>
</dbReference>
<feature type="domain" description="HTH cro/C1-type" evidence="2">
    <location>
        <begin position="19"/>
        <end position="73"/>
    </location>
</feature>
<comment type="caution">
    <text evidence="3">The sequence shown here is derived from an EMBL/GenBank/DDBJ whole genome shotgun (WGS) entry which is preliminary data.</text>
</comment>
<dbReference type="Pfam" id="PF19054">
    <property type="entry name" value="DUF5753"/>
    <property type="match status" value="1"/>
</dbReference>
<name>A0ABV3JQ32_STRON</name>
<dbReference type="Pfam" id="PF13560">
    <property type="entry name" value="HTH_31"/>
    <property type="match status" value="1"/>
</dbReference>